<proteinExistence type="predicted"/>
<evidence type="ECO:0000256" key="6">
    <source>
        <dbReference type="SAM" id="SignalP"/>
    </source>
</evidence>
<evidence type="ECO:0000256" key="4">
    <source>
        <dbReference type="ARBA" id="ARBA00022737"/>
    </source>
</evidence>
<keyword evidence="10" id="KW-1185">Reference proteome</keyword>
<evidence type="ECO:0000259" key="7">
    <source>
        <dbReference type="SMART" id="SM00179"/>
    </source>
</evidence>
<evidence type="ECO:0000259" key="8">
    <source>
        <dbReference type="SMART" id="SM00181"/>
    </source>
</evidence>
<feature type="domain" description="EGF-like calcium-binding" evidence="7">
    <location>
        <begin position="321"/>
        <end position="363"/>
    </location>
</feature>
<dbReference type="SMART" id="SM00181">
    <property type="entry name" value="EGF"/>
    <property type="match status" value="2"/>
</dbReference>
<dbReference type="InterPro" id="IPR000742">
    <property type="entry name" value="EGF"/>
</dbReference>
<dbReference type="Gene3D" id="2.10.25.10">
    <property type="entry name" value="Laminin"/>
    <property type="match status" value="1"/>
</dbReference>
<evidence type="ECO:0000256" key="3">
    <source>
        <dbReference type="ARBA" id="ARBA00022729"/>
    </source>
</evidence>
<evidence type="ECO:0000256" key="1">
    <source>
        <dbReference type="ARBA" id="ARBA00004167"/>
    </source>
</evidence>
<dbReference type="InterPro" id="IPR049883">
    <property type="entry name" value="NOTCH1_EGF-like"/>
</dbReference>
<keyword evidence="5" id="KW-1015">Disulfide bond</keyword>
<dbReference type="Proteomes" id="UP000026962">
    <property type="component" value="Chromosome 8"/>
</dbReference>
<dbReference type="GO" id="GO:0030247">
    <property type="term" value="F:polysaccharide binding"/>
    <property type="evidence" value="ECO:0007669"/>
    <property type="project" value="InterPro"/>
</dbReference>
<feature type="domain" description="EGF-like" evidence="8">
    <location>
        <begin position="324"/>
        <end position="363"/>
    </location>
</feature>
<keyword evidence="3 6" id="KW-0732">Signal</keyword>
<dbReference type="AlphaFoldDB" id="A0A0E0LWM9"/>
<keyword evidence="4" id="KW-0677">Repeat</keyword>
<feature type="signal peptide" evidence="6">
    <location>
        <begin position="1"/>
        <end position="33"/>
    </location>
</feature>
<evidence type="ECO:0000313" key="10">
    <source>
        <dbReference type="Proteomes" id="UP000026962"/>
    </source>
</evidence>
<dbReference type="Pfam" id="PF13947">
    <property type="entry name" value="GUB_WAK_bind"/>
    <property type="match status" value="1"/>
</dbReference>
<dbReference type="InterPro" id="IPR025287">
    <property type="entry name" value="WAK_GUB"/>
</dbReference>
<organism evidence="9">
    <name type="scientific">Oryza punctata</name>
    <name type="common">Red rice</name>
    <dbReference type="NCBI Taxonomy" id="4537"/>
    <lineage>
        <taxon>Eukaryota</taxon>
        <taxon>Viridiplantae</taxon>
        <taxon>Streptophyta</taxon>
        <taxon>Embryophyta</taxon>
        <taxon>Tracheophyta</taxon>
        <taxon>Spermatophyta</taxon>
        <taxon>Magnoliopsida</taxon>
        <taxon>Liliopsida</taxon>
        <taxon>Poales</taxon>
        <taxon>Poaceae</taxon>
        <taxon>BOP clade</taxon>
        <taxon>Oryzoideae</taxon>
        <taxon>Oryzeae</taxon>
        <taxon>Oryzinae</taxon>
        <taxon>Oryza</taxon>
    </lineage>
</organism>
<dbReference type="CDD" id="cd00054">
    <property type="entry name" value="EGF_CA"/>
    <property type="match status" value="1"/>
</dbReference>
<dbReference type="HOGENOM" id="CLU_000288_43_10_1"/>
<dbReference type="OMA" id="CCQANIS"/>
<evidence type="ECO:0000256" key="2">
    <source>
        <dbReference type="ARBA" id="ARBA00022536"/>
    </source>
</evidence>
<dbReference type="Pfam" id="PF07645">
    <property type="entry name" value="EGF_CA"/>
    <property type="match status" value="1"/>
</dbReference>
<accession>A0A0E0LWM9</accession>
<reference evidence="9" key="2">
    <citation type="submission" date="2018-05" db="EMBL/GenBank/DDBJ databases">
        <title>OpunRS2 (Oryza punctata Reference Sequence Version 2).</title>
        <authorList>
            <person name="Zhang J."/>
            <person name="Kudrna D."/>
            <person name="Lee S."/>
            <person name="Talag J."/>
            <person name="Welchert J."/>
            <person name="Wing R.A."/>
        </authorList>
    </citation>
    <scope>NUCLEOTIDE SEQUENCE [LARGE SCALE GENOMIC DNA]</scope>
</reference>
<feature type="domain" description="EGF-like" evidence="8">
    <location>
        <begin position="268"/>
        <end position="320"/>
    </location>
</feature>
<comment type="subcellular location">
    <subcellularLocation>
        <location evidence="1">Membrane</location>
        <topology evidence="1">Single-pass membrane protein</topology>
    </subcellularLocation>
</comment>
<dbReference type="SUPFAM" id="SSF57196">
    <property type="entry name" value="EGF/Laminin"/>
    <property type="match status" value="2"/>
</dbReference>
<evidence type="ECO:0008006" key="11">
    <source>
        <dbReference type="Google" id="ProtNLM"/>
    </source>
</evidence>
<evidence type="ECO:0000313" key="9">
    <source>
        <dbReference type="EnsemblPlants" id="OPUNC08G17890.1"/>
    </source>
</evidence>
<dbReference type="EnsemblPlants" id="OPUNC08G17890.1">
    <property type="protein sequence ID" value="OPUNC08G17890.1"/>
    <property type="gene ID" value="OPUNC08G17890"/>
</dbReference>
<dbReference type="InterPro" id="IPR001881">
    <property type="entry name" value="EGF-like_Ca-bd_dom"/>
</dbReference>
<name>A0A0E0LWM9_ORYPU</name>
<dbReference type="Gramene" id="OPUNC08G17890.1">
    <property type="protein sequence ID" value="OPUNC08G17890.1"/>
    <property type="gene ID" value="OPUNC08G17890"/>
</dbReference>
<dbReference type="STRING" id="4537.A0A0E0LWM9"/>
<protein>
    <recommendedName>
        <fullName evidence="11">EGF-like domain-containing protein</fullName>
    </recommendedName>
</protein>
<evidence type="ECO:0000256" key="5">
    <source>
        <dbReference type="ARBA" id="ARBA00023157"/>
    </source>
</evidence>
<dbReference type="GO" id="GO:0005509">
    <property type="term" value="F:calcium ion binding"/>
    <property type="evidence" value="ECO:0007669"/>
    <property type="project" value="InterPro"/>
</dbReference>
<feature type="chain" id="PRO_5002367083" description="EGF-like domain-containing protein" evidence="6">
    <location>
        <begin position="34"/>
        <end position="367"/>
    </location>
</feature>
<keyword evidence="2" id="KW-0245">EGF-like domain</keyword>
<reference evidence="9" key="1">
    <citation type="submission" date="2015-04" db="UniProtKB">
        <authorList>
            <consortium name="EnsemblPlants"/>
        </authorList>
    </citation>
    <scope>IDENTIFICATION</scope>
</reference>
<dbReference type="SMART" id="SM00179">
    <property type="entry name" value="EGF_CA"/>
    <property type="match status" value="1"/>
</dbReference>
<dbReference type="PANTHER" id="PTHR33491">
    <property type="entry name" value="OSJNBA0016N04.9 PROTEIN"/>
    <property type="match status" value="1"/>
</dbReference>
<dbReference type="GO" id="GO:0016020">
    <property type="term" value="C:membrane"/>
    <property type="evidence" value="ECO:0007669"/>
    <property type="project" value="UniProtKB-SubCell"/>
</dbReference>
<dbReference type="FunFam" id="2.10.25.10:FF:000038">
    <property type="entry name" value="Fibrillin 2"/>
    <property type="match status" value="1"/>
</dbReference>
<sequence>MKKPVGSGSDHVSITIVLSCLAAAALLPSFAAAAGGEGSGNCTTRCGDINIEYPFGVEAGCYHPGFNLTCNRSSSYHSPRLFLGDGTVQVLDISVPNGTALINNSRIVFSSTNKQVVSTTWEVGSPYFLSGSNKIALVGCNARVDLRASRRRLISSCTAVCPSPSDAAAPSDSNSNSTDPIYFMGSGICVACSGVGCCQANISFADSSYSVEVQNLQEQGTKSIGPTDLVYIVQQDFTYHSDMAGDSSNAPQALPALLNWYISTDSSACRTPTNSTSASAPGCLSNNSFCQQGNDPAPAGYKCYCSPGYQGNPYIAGGCHDIDECKSPQLYSCYGDCNNTQGSHVCKCPHGYEGNPSTPNGCKGELN</sequence>